<dbReference type="Proteomes" id="UP000636709">
    <property type="component" value="Unassembled WGS sequence"/>
</dbReference>
<dbReference type="AlphaFoldDB" id="A0A835KJ31"/>
<comment type="caution">
    <text evidence="4">The sequence shown here is derived from an EMBL/GenBank/DDBJ whole genome shotgun (WGS) entry which is preliminary data.</text>
</comment>
<evidence type="ECO:0000256" key="1">
    <source>
        <dbReference type="SAM" id="Coils"/>
    </source>
</evidence>
<dbReference type="EMBL" id="JACEFO010001390">
    <property type="protein sequence ID" value="KAF8737541.1"/>
    <property type="molecule type" value="Genomic_DNA"/>
</dbReference>
<feature type="coiled-coil region" evidence="1">
    <location>
        <begin position="210"/>
        <end position="247"/>
    </location>
</feature>
<proteinExistence type="predicted"/>
<evidence type="ECO:0000313" key="4">
    <source>
        <dbReference type="EMBL" id="KAF8737541.1"/>
    </source>
</evidence>
<keyword evidence="2" id="KW-1133">Transmembrane helix</keyword>
<sequence length="543" mass="62357">MLTWVDPEPKRRERFLRELHFVDTPEPDRWPDPPQPDRGRVFRELKTLWVHPPPFCRPGASPVTDLLHWEVVIDGPDGTPYAGGTFPVDIEIFGDYPMKQPPKITFKTKIYHPNINSEGYVFLDILQRKDWSPAQTIQKLLTSIVSVLYDPLLDYPINEEAAYLYKNDIKRYEEVATSWTWKYSSTPIVSYCPSEEDKPWLDYCKAVAAMVSADQEEERLRRRKANAERQRRRKAEEERRLIAAAEEGKGQTQIKGRPSSGHGVRPLWKRVLEWSDATFGCLIEINAAFAWRNMAGFLNTATDDTPAMEGRAMALELDIGRIRREVRNLWVDPPAFCRPGPSPVTDLSHWEFVIDGPDDSPYAGGTFPVDIDFNGTCYPLMPPKITFKTKVYHPNIDSEGDMTLGMFVRKNWSPAMTIHSILLTIVSVLYEPMIDGYTNNGEVDDMYESDLELYEQTAREWTSEYSSTPIVSHYPDDEDERRLDRYEAEDRRRRRRAASSPGIAWKQVVVAFLLGLAVALLFATGISSTVLPALFNYTGRTWF</sequence>
<dbReference type="PANTHER" id="PTHR24068">
    <property type="entry name" value="UBIQUITIN-CONJUGATING ENZYME E2"/>
    <property type="match status" value="1"/>
</dbReference>
<keyword evidence="2" id="KW-0472">Membrane</keyword>
<gene>
    <name evidence="4" type="ORF">HU200_014087</name>
</gene>
<keyword evidence="1" id="KW-0175">Coiled coil</keyword>
<dbReference type="Pfam" id="PF00179">
    <property type="entry name" value="UQ_con"/>
    <property type="match status" value="2"/>
</dbReference>
<keyword evidence="2" id="KW-0812">Transmembrane</keyword>
<organism evidence="4 5">
    <name type="scientific">Digitaria exilis</name>
    <dbReference type="NCBI Taxonomy" id="1010633"/>
    <lineage>
        <taxon>Eukaryota</taxon>
        <taxon>Viridiplantae</taxon>
        <taxon>Streptophyta</taxon>
        <taxon>Embryophyta</taxon>
        <taxon>Tracheophyta</taxon>
        <taxon>Spermatophyta</taxon>
        <taxon>Magnoliopsida</taxon>
        <taxon>Liliopsida</taxon>
        <taxon>Poales</taxon>
        <taxon>Poaceae</taxon>
        <taxon>PACMAD clade</taxon>
        <taxon>Panicoideae</taxon>
        <taxon>Panicodae</taxon>
        <taxon>Paniceae</taxon>
        <taxon>Anthephorinae</taxon>
        <taxon>Digitaria</taxon>
    </lineage>
</organism>
<dbReference type="SMART" id="SM00212">
    <property type="entry name" value="UBCc"/>
    <property type="match status" value="2"/>
</dbReference>
<dbReference type="Gene3D" id="3.10.110.10">
    <property type="entry name" value="Ubiquitin Conjugating Enzyme"/>
    <property type="match status" value="2"/>
</dbReference>
<keyword evidence="5" id="KW-1185">Reference proteome</keyword>
<protein>
    <recommendedName>
        <fullName evidence="3">UBC core domain-containing protein</fullName>
    </recommendedName>
</protein>
<name>A0A835KJ31_9POAL</name>
<feature type="domain" description="UBC core" evidence="3">
    <location>
        <begin position="36"/>
        <end position="185"/>
    </location>
</feature>
<dbReference type="InterPro" id="IPR000608">
    <property type="entry name" value="UBC"/>
</dbReference>
<feature type="transmembrane region" description="Helical" evidence="2">
    <location>
        <begin position="503"/>
        <end position="526"/>
    </location>
</feature>
<evidence type="ECO:0000313" key="5">
    <source>
        <dbReference type="Proteomes" id="UP000636709"/>
    </source>
</evidence>
<feature type="domain" description="UBC core" evidence="3">
    <location>
        <begin position="317"/>
        <end position="467"/>
    </location>
</feature>
<dbReference type="InterPro" id="IPR016135">
    <property type="entry name" value="UBQ-conjugating_enzyme/RWD"/>
</dbReference>
<dbReference type="OrthoDB" id="677416at2759"/>
<dbReference type="SUPFAM" id="SSF54495">
    <property type="entry name" value="UBC-like"/>
    <property type="match status" value="2"/>
</dbReference>
<dbReference type="PROSITE" id="PS50127">
    <property type="entry name" value="UBC_2"/>
    <property type="match status" value="2"/>
</dbReference>
<reference evidence="4" key="1">
    <citation type="submission" date="2020-07" db="EMBL/GenBank/DDBJ databases">
        <title>Genome sequence and genetic diversity analysis of an under-domesticated orphan crop, white fonio (Digitaria exilis).</title>
        <authorList>
            <person name="Bennetzen J.L."/>
            <person name="Chen S."/>
            <person name="Ma X."/>
            <person name="Wang X."/>
            <person name="Yssel A.E.J."/>
            <person name="Chaluvadi S.R."/>
            <person name="Johnson M."/>
            <person name="Gangashetty P."/>
            <person name="Hamidou F."/>
            <person name="Sanogo M.D."/>
            <person name="Zwaenepoel A."/>
            <person name="Wallace J."/>
            <person name="Van De Peer Y."/>
            <person name="Van Deynze A."/>
        </authorList>
    </citation>
    <scope>NUCLEOTIDE SEQUENCE</scope>
    <source>
        <tissue evidence="4">Leaves</tissue>
    </source>
</reference>
<feature type="transmembrane region" description="Helical" evidence="2">
    <location>
        <begin position="412"/>
        <end position="430"/>
    </location>
</feature>
<evidence type="ECO:0000259" key="3">
    <source>
        <dbReference type="PROSITE" id="PS50127"/>
    </source>
</evidence>
<evidence type="ECO:0000256" key="2">
    <source>
        <dbReference type="SAM" id="Phobius"/>
    </source>
</evidence>
<accession>A0A835KJ31</accession>